<dbReference type="PANTHER" id="PTHR31438">
    <property type="entry name" value="LYSINE N-ACYLTRANSFERASE C17G9.06C-RELATED"/>
    <property type="match status" value="1"/>
</dbReference>
<dbReference type="PROSITE" id="PS51186">
    <property type="entry name" value="GNAT"/>
    <property type="match status" value="1"/>
</dbReference>
<name>A0A431TTA9_9BURK</name>
<evidence type="ECO:0000256" key="1">
    <source>
        <dbReference type="ARBA" id="ARBA00023251"/>
    </source>
</evidence>
<dbReference type="EMBL" id="RXOE01000001">
    <property type="protein sequence ID" value="RTQ37278.1"/>
    <property type="molecule type" value="Genomic_DNA"/>
</dbReference>
<keyword evidence="1" id="KW-0046">Antibiotic resistance</keyword>
<comment type="caution">
    <text evidence="3">The sequence shown here is derived from an EMBL/GenBank/DDBJ whole genome shotgun (WGS) entry which is preliminary data.</text>
</comment>
<dbReference type="Pfam" id="PF13523">
    <property type="entry name" value="Acetyltransf_8"/>
    <property type="match status" value="1"/>
</dbReference>
<dbReference type="Gene3D" id="3.40.630.30">
    <property type="match status" value="1"/>
</dbReference>
<evidence type="ECO:0000313" key="4">
    <source>
        <dbReference type="Proteomes" id="UP000267418"/>
    </source>
</evidence>
<dbReference type="Proteomes" id="UP000267418">
    <property type="component" value="Unassembled WGS sequence"/>
</dbReference>
<evidence type="ECO:0000259" key="2">
    <source>
        <dbReference type="PROSITE" id="PS51186"/>
    </source>
</evidence>
<dbReference type="InterPro" id="IPR016181">
    <property type="entry name" value="Acyl_CoA_acyltransferase"/>
</dbReference>
<accession>A0A431TTA9</accession>
<gene>
    <name evidence="3" type="ORF">EJP69_05990</name>
</gene>
<reference evidence="3 4" key="1">
    <citation type="submission" date="2018-12" db="EMBL/GenBank/DDBJ databases">
        <title>The genome of Variovorax gossypii DSM 100435.</title>
        <authorList>
            <person name="Gao J."/>
            <person name="Sun J."/>
        </authorList>
    </citation>
    <scope>NUCLEOTIDE SEQUENCE [LARGE SCALE GENOMIC DNA]</scope>
    <source>
        <strain evidence="3 4">DSM 100435</strain>
    </source>
</reference>
<dbReference type="PANTHER" id="PTHR31438:SF1">
    <property type="entry name" value="LYSINE N-ACYLTRANSFERASE C17G9.06C-RELATED"/>
    <property type="match status" value="1"/>
</dbReference>
<keyword evidence="3" id="KW-0808">Transferase</keyword>
<keyword evidence="4" id="KW-1185">Reference proteome</keyword>
<dbReference type="RefSeq" id="WP_126469026.1">
    <property type="nucleotide sequence ID" value="NZ_RXOE01000001.1"/>
</dbReference>
<dbReference type="OrthoDB" id="9087497at2"/>
<dbReference type="SUPFAM" id="SSF55729">
    <property type="entry name" value="Acyl-CoA N-acyltransferases (Nat)"/>
    <property type="match status" value="1"/>
</dbReference>
<protein>
    <submittedName>
        <fullName evidence="3">N-acetyltransferase</fullName>
    </submittedName>
</protein>
<organism evidence="3 4">
    <name type="scientific">Variovorax gossypii</name>
    <dbReference type="NCBI Taxonomy" id="1679495"/>
    <lineage>
        <taxon>Bacteria</taxon>
        <taxon>Pseudomonadati</taxon>
        <taxon>Pseudomonadota</taxon>
        <taxon>Betaproteobacteria</taxon>
        <taxon>Burkholderiales</taxon>
        <taxon>Comamonadaceae</taxon>
        <taxon>Variovorax</taxon>
    </lineage>
</organism>
<dbReference type="GO" id="GO:0016410">
    <property type="term" value="F:N-acyltransferase activity"/>
    <property type="evidence" value="ECO:0007669"/>
    <property type="project" value="TreeGrafter"/>
</dbReference>
<feature type="domain" description="N-acetyltransferase" evidence="2">
    <location>
        <begin position="9"/>
        <end position="184"/>
    </location>
</feature>
<dbReference type="AlphaFoldDB" id="A0A431TTA9"/>
<evidence type="ECO:0000313" key="3">
    <source>
        <dbReference type="EMBL" id="RTQ37278.1"/>
    </source>
</evidence>
<proteinExistence type="predicted"/>
<sequence length="188" mass="20858">MPAAADAPIALRRLSRADFAMLGRWLAEPHVARWWNHETTPEALERDFGPSVDGSDTAEIYIASIEGRDFGLVQRYTFEDNPGYIEELAPLVEAPGEALSIDYFVAEPDLLRRGLGAAMIRTLVDATWRDYPAAPCIVVPVSAANTASFRVLERVGFIRVAEGPLTPDNPVHGTAHFVYRIDRPRTLR</sequence>
<dbReference type="InterPro" id="IPR000182">
    <property type="entry name" value="GNAT_dom"/>
</dbReference>
<dbReference type="GO" id="GO:0046677">
    <property type="term" value="P:response to antibiotic"/>
    <property type="evidence" value="ECO:0007669"/>
    <property type="project" value="UniProtKB-KW"/>
</dbReference>